<evidence type="ECO:0000313" key="1">
    <source>
        <dbReference type="EMBL" id="MDS1004176.1"/>
    </source>
</evidence>
<dbReference type="EMBL" id="JARUIS010000017">
    <property type="protein sequence ID" value="MDS1004176.1"/>
    <property type="molecule type" value="Genomic_DNA"/>
</dbReference>
<evidence type="ECO:0000313" key="2">
    <source>
        <dbReference type="Proteomes" id="UP001182303"/>
    </source>
</evidence>
<proteinExistence type="predicted"/>
<reference evidence="1" key="1">
    <citation type="submission" date="2023-04" db="EMBL/GenBank/DDBJ databases">
        <title>Assessment of the microbiological origin of a defect in Grana Padano cheese.</title>
        <authorList>
            <person name="Zago M."/>
            <person name="Rossetti L."/>
            <person name="Bonvini B."/>
            <person name="Carminati D."/>
            <person name="Giraffa G."/>
        </authorList>
    </citation>
    <scope>NUCLEOTIDE SEQUENCE</scope>
    <source>
        <strain evidence="1">4990</strain>
    </source>
</reference>
<organism evidence="1 2">
    <name type="scientific">Clostridium sporogenes</name>
    <dbReference type="NCBI Taxonomy" id="1509"/>
    <lineage>
        <taxon>Bacteria</taxon>
        <taxon>Bacillati</taxon>
        <taxon>Bacillota</taxon>
        <taxon>Clostridia</taxon>
        <taxon>Eubacteriales</taxon>
        <taxon>Clostridiaceae</taxon>
        <taxon>Clostridium</taxon>
    </lineage>
</organism>
<dbReference type="AlphaFoldDB" id="A0AAE4JTI0"/>
<name>A0AAE4JTI0_CLOSG</name>
<comment type="caution">
    <text evidence="1">The sequence shown here is derived from an EMBL/GenBank/DDBJ whole genome shotgun (WGS) entry which is preliminary data.</text>
</comment>
<dbReference type="Proteomes" id="UP001182303">
    <property type="component" value="Unassembled WGS sequence"/>
</dbReference>
<accession>A0AAE4JTI0</accession>
<protein>
    <submittedName>
        <fullName evidence="1">Uncharacterized protein</fullName>
    </submittedName>
</protein>
<sequence>MTTLSKLHEKCEKCKDKDNCDNKRMVACRFDEIPKPDMEKMTIPNAQPLCQHIEYTPITINMREYVSISTSIEEIQREVSRRLGIGCVLLESR</sequence>
<gene>
    <name evidence="1" type="ORF">P9J83_11810</name>
</gene>
<dbReference type="RefSeq" id="WP_310943855.1">
    <property type="nucleotide sequence ID" value="NZ_JARUIS010000017.1"/>
</dbReference>